<evidence type="ECO:0000256" key="3">
    <source>
        <dbReference type="ARBA" id="ARBA00022692"/>
    </source>
</evidence>
<dbReference type="EMBL" id="KB096324">
    <property type="protein sequence ID" value="ESO06447.1"/>
    <property type="molecule type" value="Genomic_DNA"/>
</dbReference>
<dbReference type="GO" id="GO:0012505">
    <property type="term" value="C:endomembrane system"/>
    <property type="evidence" value="ECO:0000318"/>
    <property type="project" value="GO_Central"/>
</dbReference>
<gene>
    <name evidence="9" type="primary">20213714</name>
    <name evidence="8" type="ORF">HELRODRAFT_64937</name>
</gene>
<comment type="subcellular location">
    <subcellularLocation>
        <location evidence="1">Membrane</location>
        <topology evidence="1">Multi-pass membrane protein</topology>
    </subcellularLocation>
</comment>
<dbReference type="OMA" id="TLWAHFY"/>
<dbReference type="EnsemblMetazoa" id="HelroT64937">
    <property type="protein sequence ID" value="HelroP64937"/>
    <property type="gene ID" value="HelroG64937"/>
</dbReference>
<dbReference type="OrthoDB" id="378564at2759"/>
<feature type="compositionally biased region" description="Low complexity" evidence="6">
    <location>
        <begin position="595"/>
        <end position="611"/>
    </location>
</feature>
<keyword evidence="5 7" id="KW-0472">Membrane</keyword>
<dbReference type="GO" id="GO:0016020">
    <property type="term" value="C:membrane"/>
    <property type="evidence" value="ECO:0000318"/>
    <property type="project" value="GO_Central"/>
</dbReference>
<dbReference type="HOGENOM" id="CLU_019907_3_1_1"/>
<comment type="similarity">
    <text evidence="2">Belongs to the CLPTM1 family.</text>
</comment>
<evidence type="ECO:0000313" key="9">
    <source>
        <dbReference type="EnsemblMetazoa" id="HelroP64937"/>
    </source>
</evidence>
<dbReference type="CTD" id="20213714"/>
<feature type="transmembrane region" description="Helical" evidence="7">
    <location>
        <begin position="460"/>
        <end position="479"/>
    </location>
</feature>
<dbReference type="STRING" id="6412.T1FY16"/>
<feature type="transmembrane region" description="Helical" evidence="7">
    <location>
        <begin position="485"/>
        <end position="506"/>
    </location>
</feature>
<accession>T1FY16</accession>
<dbReference type="PANTHER" id="PTHR21347">
    <property type="entry name" value="CLEFT LIP AND PALATE ASSOCIATED TRANSMEMBRANE PROTEIN-RELATED"/>
    <property type="match status" value="1"/>
</dbReference>
<feature type="region of interest" description="Disordered" evidence="6">
    <location>
        <begin position="595"/>
        <end position="625"/>
    </location>
</feature>
<evidence type="ECO:0000256" key="1">
    <source>
        <dbReference type="ARBA" id="ARBA00004141"/>
    </source>
</evidence>
<dbReference type="Pfam" id="PF05602">
    <property type="entry name" value="CLPTM1"/>
    <property type="match status" value="1"/>
</dbReference>
<proteinExistence type="inferred from homology"/>
<organism evidence="9 10">
    <name type="scientific">Helobdella robusta</name>
    <name type="common">Californian leech</name>
    <dbReference type="NCBI Taxonomy" id="6412"/>
    <lineage>
        <taxon>Eukaryota</taxon>
        <taxon>Metazoa</taxon>
        <taxon>Spiralia</taxon>
        <taxon>Lophotrochozoa</taxon>
        <taxon>Annelida</taxon>
        <taxon>Clitellata</taxon>
        <taxon>Hirudinea</taxon>
        <taxon>Rhynchobdellida</taxon>
        <taxon>Glossiphoniidae</taxon>
        <taxon>Helobdella</taxon>
    </lineage>
</organism>
<reference evidence="8 10" key="2">
    <citation type="journal article" date="2013" name="Nature">
        <title>Insights into bilaterian evolution from three spiralian genomes.</title>
        <authorList>
            <person name="Simakov O."/>
            <person name="Marletaz F."/>
            <person name="Cho S.J."/>
            <person name="Edsinger-Gonzales E."/>
            <person name="Havlak P."/>
            <person name="Hellsten U."/>
            <person name="Kuo D.H."/>
            <person name="Larsson T."/>
            <person name="Lv J."/>
            <person name="Arendt D."/>
            <person name="Savage R."/>
            <person name="Osoegawa K."/>
            <person name="de Jong P."/>
            <person name="Grimwood J."/>
            <person name="Chapman J.A."/>
            <person name="Shapiro H."/>
            <person name="Aerts A."/>
            <person name="Otillar R.P."/>
            <person name="Terry A.Y."/>
            <person name="Boore J.L."/>
            <person name="Grigoriev I.V."/>
            <person name="Lindberg D.R."/>
            <person name="Seaver E.C."/>
            <person name="Weisblat D.A."/>
            <person name="Putnam N.H."/>
            <person name="Rokhsar D.S."/>
        </authorList>
    </citation>
    <scope>NUCLEOTIDE SEQUENCE</scope>
</reference>
<keyword evidence="4 7" id="KW-1133">Transmembrane helix</keyword>
<evidence type="ECO:0000313" key="10">
    <source>
        <dbReference type="Proteomes" id="UP000015101"/>
    </source>
</evidence>
<dbReference type="InParanoid" id="T1FY16"/>
<dbReference type="RefSeq" id="XP_009015815.1">
    <property type="nucleotide sequence ID" value="XM_009017567.1"/>
</dbReference>
<reference evidence="10" key="1">
    <citation type="submission" date="2012-12" db="EMBL/GenBank/DDBJ databases">
        <authorList>
            <person name="Hellsten U."/>
            <person name="Grimwood J."/>
            <person name="Chapman J.A."/>
            <person name="Shapiro H."/>
            <person name="Aerts A."/>
            <person name="Otillar R.P."/>
            <person name="Terry A.Y."/>
            <person name="Boore J.L."/>
            <person name="Simakov O."/>
            <person name="Marletaz F."/>
            <person name="Cho S.-J."/>
            <person name="Edsinger-Gonzales E."/>
            <person name="Havlak P."/>
            <person name="Kuo D.-H."/>
            <person name="Larsson T."/>
            <person name="Lv J."/>
            <person name="Arendt D."/>
            <person name="Savage R."/>
            <person name="Osoegawa K."/>
            <person name="de Jong P."/>
            <person name="Lindberg D.R."/>
            <person name="Seaver E.C."/>
            <person name="Weisblat D.A."/>
            <person name="Putnam N.H."/>
            <person name="Grigoriev I.V."/>
            <person name="Rokhsar D.S."/>
        </authorList>
    </citation>
    <scope>NUCLEOTIDE SEQUENCE</scope>
</reference>
<dbReference type="InterPro" id="IPR008429">
    <property type="entry name" value="CLPTM1"/>
</dbReference>
<reference evidence="9" key="3">
    <citation type="submission" date="2015-06" db="UniProtKB">
        <authorList>
            <consortium name="EnsemblMetazoa"/>
        </authorList>
    </citation>
    <scope>IDENTIFICATION</scope>
</reference>
<dbReference type="GeneID" id="20213714"/>
<name>T1FY16_HELRO</name>
<dbReference type="PANTHER" id="PTHR21347:SF14">
    <property type="entry name" value="LIPID SCRAMBLASE CLPTM1-RELATED"/>
    <property type="match status" value="1"/>
</dbReference>
<evidence type="ECO:0000256" key="6">
    <source>
        <dbReference type="SAM" id="MobiDB-lite"/>
    </source>
</evidence>
<evidence type="ECO:0000256" key="2">
    <source>
        <dbReference type="ARBA" id="ARBA00009310"/>
    </source>
</evidence>
<dbReference type="Proteomes" id="UP000015101">
    <property type="component" value="Unassembled WGS sequence"/>
</dbReference>
<evidence type="ECO:0000256" key="5">
    <source>
        <dbReference type="ARBA" id="ARBA00023136"/>
    </source>
</evidence>
<evidence type="ECO:0000313" key="8">
    <source>
        <dbReference type="EMBL" id="ESO06447.1"/>
    </source>
</evidence>
<keyword evidence="3 7" id="KW-0812">Transmembrane</keyword>
<feature type="compositionally biased region" description="Basic and acidic residues" evidence="6">
    <location>
        <begin position="615"/>
        <end position="625"/>
    </location>
</feature>
<dbReference type="eggNOG" id="KOG2489">
    <property type="taxonomic scope" value="Eukaryota"/>
</dbReference>
<feature type="transmembrane region" description="Helical" evidence="7">
    <location>
        <begin position="337"/>
        <end position="357"/>
    </location>
</feature>
<evidence type="ECO:0000256" key="4">
    <source>
        <dbReference type="ARBA" id="ARBA00022989"/>
    </source>
</evidence>
<dbReference type="KEGG" id="hro:HELRODRAFT_64937"/>
<dbReference type="AlphaFoldDB" id="T1FY16"/>
<protein>
    <submittedName>
        <fullName evidence="8 9">Uncharacterized protein</fullName>
    </submittedName>
</protein>
<sequence>MCSFFYYITKIAFVFYQITASQGQGQTQQQGFNGWSVFKTLLFRMLIIYMISQWFRKSNTPTNKTSDGQLQGPFPASNIFGKETYMDLYVYITEEEMMTKFDESNLFWMEEGMPYDGWTGGQDGEGTYTMTGKLPISESVQNNGSLYIHVYFVKNGFSPNPSDVERYHSQHVVYKKKLLNKFKKRRFHTMKNLLTGTTDAHADLVRNATESKFEIISHWHPNLTINLVNDQTGFVKGSIPAPLDEYVVFLPGDIHYYPILYFNDYWNLNSEYTPINSTTKVLNLTLTYYPLSLFKWQMYAAQGMQNKWFNMFGEDLVENNDEEQDSLKRAFIETNPYLLFITIVVSLVHSVFEFLAFKNDIQFWRNRKSLEGLSVRSVFFNVFQSVVVLLYVLDNETNFVIKVSVFVGLLIEIWKIQKVIDIQLDRENKWFDRIPMIKIKDKSTYTESQTKKYDLMAFRYLSWLLFPLLICYAVYSVLYLEHKGWYSWVLSMLYGFLLTFGFIMMTPQLFINYKLKSVAHLPWRMLTYKALNTFIDDLFAFVIRMPMLYRLGCFRDDIIFCIYLYQRWIYRVDPKRINEFGTSAEMMEDETLQTPAITASPTPSSTSSTSPESVEADKTIESRKF</sequence>
<keyword evidence="10" id="KW-1185">Reference proteome</keyword>
<dbReference type="EMBL" id="AMQM01000635">
    <property type="status" value="NOT_ANNOTATED_CDS"/>
    <property type="molecule type" value="Genomic_DNA"/>
</dbReference>
<evidence type="ECO:0000256" key="7">
    <source>
        <dbReference type="SAM" id="Phobius"/>
    </source>
</evidence>
<dbReference type="FunCoup" id="T1FY16">
    <property type="interactions" value="1936"/>
</dbReference>